<organism evidence="2 3">
    <name type="scientific">Paracoccidioides brasiliensis</name>
    <dbReference type="NCBI Taxonomy" id="121759"/>
    <lineage>
        <taxon>Eukaryota</taxon>
        <taxon>Fungi</taxon>
        <taxon>Dikarya</taxon>
        <taxon>Ascomycota</taxon>
        <taxon>Pezizomycotina</taxon>
        <taxon>Eurotiomycetes</taxon>
        <taxon>Eurotiomycetidae</taxon>
        <taxon>Onygenales</taxon>
        <taxon>Ajellomycetaceae</taxon>
        <taxon>Paracoccidioides</taxon>
    </lineage>
</organism>
<feature type="compositionally biased region" description="Gly residues" evidence="1">
    <location>
        <begin position="11"/>
        <end position="21"/>
    </location>
</feature>
<evidence type="ECO:0000256" key="1">
    <source>
        <dbReference type="SAM" id="MobiDB-lite"/>
    </source>
</evidence>
<dbReference type="EMBL" id="LZYO01000039">
    <property type="protein sequence ID" value="ODH40668.1"/>
    <property type="molecule type" value="Genomic_DNA"/>
</dbReference>
<dbReference type="OrthoDB" id="10353083at2759"/>
<sequence length="87" mass="9339">MAAAQSAAGGPPSGYPGGPRPAGGPMQGAYAMSIGQKWERSEKGPLPDMTACFLWMLVLTAYRHGSLAKPSNIRPIQVRKHKVHPQW</sequence>
<protein>
    <submittedName>
        <fullName evidence="2">Uncharacterized protein</fullName>
    </submittedName>
</protein>
<comment type="caution">
    <text evidence="2">The sequence shown here is derived from an EMBL/GenBank/DDBJ whole genome shotgun (WGS) entry which is preliminary data.</text>
</comment>
<reference evidence="2 3" key="1">
    <citation type="submission" date="2016-06" db="EMBL/GenBank/DDBJ databases">
        <authorList>
            <person name="Kjaerup R.B."/>
            <person name="Dalgaard T.S."/>
            <person name="Juul-Madsen H.R."/>
        </authorList>
    </citation>
    <scope>NUCLEOTIDE SEQUENCE [LARGE SCALE GENOMIC DNA]</scope>
    <source>
        <strain evidence="2 3">Pb300</strain>
    </source>
</reference>
<gene>
    <name evidence="2" type="ORF">ACO22_01562</name>
</gene>
<feature type="compositionally biased region" description="Low complexity" evidence="1">
    <location>
        <begin position="1"/>
        <end position="10"/>
    </location>
</feature>
<dbReference type="Proteomes" id="UP000242814">
    <property type="component" value="Unassembled WGS sequence"/>
</dbReference>
<proteinExistence type="predicted"/>
<dbReference type="AlphaFoldDB" id="A0A1D2JLH7"/>
<evidence type="ECO:0000313" key="2">
    <source>
        <dbReference type="EMBL" id="ODH40668.1"/>
    </source>
</evidence>
<name>A0A1D2JLH7_PARBR</name>
<feature type="region of interest" description="Disordered" evidence="1">
    <location>
        <begin position="1"/>
        <end position="28"/>
    </location>
</feature>
<evidence type="ECO:0000313" key="3">
    <source>
        <dbReference type="Proteomes" id="UP000242814"/>
    </source>
</evidence>
<accession>A0A1D2JLH7</accession>